<feature type="transmembrane region" description="Helical" evidence="8">
    <location>
        <begin position="41"/>
        <end position="58"/>
    </location>
</feature>
<gene>
    <name evidence="9" type="primary">DAD1</name>
    <name evidence="9" type="ORF">Esi_0046_0016</name>
</gene>
<keyword evidence="4 8" id="KW-0812">Transmembrane</keyword>
<comment type="subunit">
    <text evidence="8">Component of the oligosaccharyltransferase (OST) complex.</text>
</comment>
<evidence type="ECO:0000256" key="6">
    <source>
        <dbReference type="ARBA" id="ARBA00022989"/>
    </source>
</evidence>
<organism evidence="9 10">
    <name type="scientific">Ectocarpus siliculosus</name>
    <name type="common">Brown alga</name>
    <name type="synonym">Conferva siliculosa</name>
    <dbReference type="NCBI Taxonomy" id="2880"/>
    <lineage>
        <taxon>Eukaryota</taxon>
        <taxon>Sar</taxon>
        <taxon>Stramenopiles</taxon>
        <taxon>Ochrophyta</taxon>
        <taxon>PX clade</taxon>
        <taxon>Phaeophyceae</taxon>
        <taxon>Ectocarpales</taxon>
        <taxon>Ectocarpaceae</taxon>
        <taxon>Ectocarpus</taxon>
    </lineage>
</organism>
<comment type="function">
    <text evidence="8">Subunit of the oligosaccharyl transferase (OST) complex that catalyzes the initial transfer of a defined glycan (Glc(3)Man(9)GlcNAc(2) in eukaryotes) from the lipid carrier dolichol-pyrophosphate to an asparagine residue within an Asn-X-Ser/Thr consensus motif in nascent polypeptide chains, the first step in protein N-glycosylation. N-glycosylation occurs cotranslationally and the complex associates with the Sec61 complex at the channel-forming translocon complex that mediates protein translocation across the endoplasmic reticulum (ER). All subunits are required for a maximal enzyme activity.</text>
</comment>
<dbReference type="GO" id="GO:0006487">
    <property type="term" value="P:protein N-linked glycosylation"/>
    <property type="evidence" value="ECO:0007669"/>
    <property type="project" value="TreeGrafter"/>
</dbReference>
<protein>
    <recommendedName>
        <fullName evidence="8">Dolichyl-diphosphooligosaccharide--protein glycosyltransferase subunit OST2</fullName>
        <shortName evidence="8">Oligosaccharyl transferase subunit OST2</shortName>
    </recommendedName>
</protein>
<comment type="subcellular location">
    <subcellularLocation>
        <location evidence="1 8">Endoplasmic reticulum membrane</location>
        <topology evidence="1 8">Multi-pass membrane protein</topology>
    </subcellularLocation>
</comment>
<dbReference type="PANTHER" id="PTHR10705">
    <property type="entry name" value="DOLICHYL-DIPHOSPHOOLIGOSACCHARIDE--PROTEIN GLYCOSYLTRANSFERASE SUBUNIT DAD1"/>
    <property type="match status" value="1"/>
</dbReference>
<accession>D7G1T4</accession>
<comment type="similarity">
    <text evidence="3 8">Belongs to the DAD/OST2 family.</text>
</comment>
<feature type="transmembrane region" description="Helical" evidence="8">
    <location>
        <begin position="78"/>
        <end position="96"/>
    </location>
</feature>
<sequence>MGASTAGERGGREPAAGAMSAIGEVAKQLQSNYRETTPKRLRMLDMFLLFVFTTGVLQVMEASDNGGVVRGRSLERCFAEYVVCNMVLFLVVMNFMG</sequence>
<dbReference type="PANTHER" id="PTHR10705:SF0">
    <property type="entry name" value="DOLICHYL-DIPHOSPHOOLIGOSACCHARIDE--PROTEIN GLYCOSYLTRANSFERASE SUBUNIT DAD1"/>
    <property type="match status" value="1"/>
</dbReference>
<keyword evidence="7 8" id="KW-0472">Membrane</keyword>
<evidence type="ECO:0000256" key="7">
    <source>
        <dbReference type="ARBA" id="ARBA00023136"/>
    </source>
</evidence>
<keyword evidence="9" id="KW-0328">Glycosyltransferase</keyword>
<name>D7G1T4_ECTSI</name>
<dbReference type="AlphaFoldDB" id="D7G1T4"/>
<keyword evidence="9" id="KW-0808">Transferase</keyword>
<dbReference type="OrthoDB" id="445566at2759"/>
<comment type="caution">
    <text evidence="8">Lacks conserved residue(s) required for the propagation of feature annotation.</text>
</comment>
<dbReference type="InParanoid" id="D7G1T4"/>
<dbReference type="GO" id="GO:0016757">
    <property type="term" value="F:glycosyltransferase activity"/>
    <property type="evidence" value="ECO:0007669"/>
    <property type="project" value="UniProtKB-KW"/>
</dbReference>
<evidence type="ECO:0000256" key="5">
    <source>
        <dbReference type="ARBA" id="ARBA00022824"/>
    </source>
</evidence>
<evidence type="ECO:0000313" key="10">
    <source>
        <dbReference type="Proteomes" id="UP000002630"/>
    </source>
</evidence>
<dbReference type="EMBL" id="FN649743">
    <property type="protein sequence ID" value="CBJ48660.1"/>
    <property type="molecule type" value="Genomic_DNA"/>
</dbReference>
<comment type="pathway">
    <text evidence="2 8">Protein modification; protein glycosylation.</text>
</comment>
<dbReference type="EMBL" id="FN648663">
    <property type="protein sequence ID" value="CBJ48660.1"/>
    <property type="molecule type" value="Genomic_DNA"/>
</dbReference>
<reference evidence="9 10" key="1">
    <citation type="journal article" date="2010" name="Nature">
        <title>The Ectocarpus genome and the independent evolution of multicellularity in brown algae.</title>
        <authorList>
            <person name="Cock J.M."/>
            <person name="Sterck L."/>
            <person name="Rouze P."/>
            <person name="Scornet D."/>
            <person name="Allen A.E."/>
            <person name="Amoutzias G."/>
            <person name="Anthouard V."/>
            <person name="Artiguenave F."/>
            <person name="Aury J.M."/>
            <person name="Badger J.H."/>
            <person name="Beszteri B."/>
            <person name="Billiau K."/>
            <person name="Bonnet E."/>
            <person name="Bothwell J.H."/>
            <person name="Bowler C."/>
            <person name="Boyen C."/>
            <person name="Brownlee C."/>
            <person name="Carrano C.J."/>
            <person name="Charrier B."/>
            <person name="Cho G.Y."/>
            <person name="Coelho S.M."/>
            <person name="Collen J."/>
            <person name="Corre E."/>
            <person name="Da Silva C."/>
            <person name="Delage L."/>
            <person name="Delaroque N."/>
            <person name="Dittami S.M."/>
            <person name="Doulbeau S."/>
            <person name="Elias M."/>
            <person name="Farnham G."/>
            <person name="Gachon C.M."/>
            <person name="Gschloessl B."/>
            <person name="Heesch S."/>
            <person name="Jabbari K."/>
            <person name="Jubin C."/>
            <person name="Kawai H."/>
            <person name="Kimura K."/>
            <person name="Kloareg B."/>
            <person name="Kupper F.C."/>
            <person name="Lang D."/>
            <person name="Le Bail A."/>
            <person name="Leblanc C."/>
            <person name="Lerouge P."/>
            <person name="Lohr M."/>
            <person name="Lopez P.J."/>
            <person name="Martens C."/>
            <person name="Maumus F."/>
            <person name="Michel G."/>
            <person name="Miranda-Saavedra D."/>
            <person name="Morales J."/>
            <person name="Moreau H."/>
            <person name="Motomura T."/>
            <person name="Nagasato C."/>
            <person name="Napoli C.A."/>
            <person name="Nelson D.R."/>
            <person name="Nyvall-Collen P."/>
            <person name="Peters A.F."/>
            <person name="Pommier C."/>
            <person name="Potin P."/>
            <person name="Poulain J."/>
            <person name="Quesneville H."/>
            <person name="Read B."/>
            <person name="Rensing S.A."/>
            <person name="Ritter A."/>
            <person name="Rousvoal S."/>
            <person name="Samanta M."/>
            <person name="Samson G."/>
            <person name="Schroeder D.C."/>
            <person name="Segurens B."/>
            <person name="Strittmatter M."/>
            <person name="Tonon T."/>
            <person name="Tregear J.W."/>
            <person name="Valentin K."/>
            <person name="von Dassow P."/>
            <person name="Yamagishi T."/>
            <person name="Van de Peer Y."/>
            <person name="Wincker P."/>
        </authorList>
    </citation>
    <scope>NUCLEOTIDE SEQUENCE [LARGE SCALE GENOMIC DNA]</scope>
    <source>
        <strain evidence="10">Ec32 / CCAP1310/4</strain>
    </source>
</reference>
<evidence type="ECO:0000256" key="3">
    <source>
        <dbReference type="ARBA" id="ARBA00009386"/>
    </source>
</evidence>
<evidence type="ECO:0000256" key="8">
    <source>
        <dbReference type="RuleBase" id="RU361136"/>
    </source>
</evidence>
<keyword evidence="10" id="KW-1185">Reference proteome</keyword>
<keyword evidence="6 8" id="KW-1133">Transmembrane helix</keyword>
<evidence type="ECO:0000256" key="4">
    <source>
        <dbReference type="ARBA" id="ARBA00022692"/>
    </source>
</evidence>
<evidence type="ECO:0000256" key="2">
    <source>
        <dbReference type="ARBA" id="ARBA00004922"/>
    </source>
</evidence>
<evidence type="ECO:0000313" key="9">
    <source>
        <dbReference type="EMBL" id="CBJ48660.1"/>
    </source>
</evidence>
<dbReference type="UniPathway" id="UPA00378"/>
<evidence type="ECO:0000256" key="1">
    <source>
        <dbReference type="ARBA" id="ARBA00004477"/>
    </source>
</evidence>
<dbReference type="InterPro" id="IPR003038">
    <property type="entry name" value="DAD/Ost2"/>
</dbReference>
<keyword evidence="5 8" id="KW-0256">Endoplasmic reticulum</keyword>
<dbReference type="Pfam" id="PF02109">
    <property type="entry name" value="DAD"/>
    <property type="match status" value="2"/>
</dbReference>
<proteinExistence type="inferred from homology"/>
<dbReference type="Proteomes" id="UP000002630">
    <property type="component" value="Linkage Group LG18"/>
</dbReference>
<dbReference type="GO" id="GO:0008250">
    <property type="term" value="C:oligosaccharyltransferase complex"/>
    <property type="evidence" value="ECO:0007669"/>
    <property type="project" value="InterPro"/>
</dbReference>